<evidence type="ECO:0000313" key="2">
    <source>
        <dbReference type="Proteomes" id="UP000060487"/>
    </source>
</evidence>
<gene>
    <name evidence="1" type="ORF">ASN18_3058</name>
</gene>
<name>A0ABR5SBG7_9BACT</name>
<reference evidence="1 2" key="1">
    <citation type="submission" date="2015-11" db="EMBL/GenBank/DDBJ databases">
        <authorList>
            <person name="Lin W."/>
        </authorList>
    </citation>
    <scope>NUCLEOTIDE SEQUENCE [LARGE SCALE GENOMIC DNA]</scope>
    <source>
        <strain evidence="1 2">HCH-1</strain>
    </source>
</reference>
<dbReference type="Proteomes" id="UP000060487">
    <property type="component" value="Unassembled WGS sequence"/>
</dbReference>
<accession>A0ABR5SBG7</accession>
<proteinExistence type="predicted"/>
<evidence type="ECO:0000313" key="1">
    <source>
        <dbReference type="EMBL" id="KWT77363.1"/>
    </source>
</evidence>
<sequence>MELEIFKTGVHTDSAGGTREWTEGDLEQIVNSYKPEFNEAPVVIWASEV</sequence>
<dbReference type="EMBL" id="LNQR01000123">
    <property type="protein sequence ID" value="KWT77363.1"/>
    <property type="molecule type" value="Genomic_DNA"/>
</dbReference>
<comment type="caution">
    <text evidence="1">The sequence shown here is derived from an EMBL/GenBank/DDBJ whole genome shotgun (WGS) entry which is preliminary data.</text>
</comment>
<dbReference type="RefSeq" id="WP_157073043.1">
    <property type="nucleotide sequence ID" value="NZ_LNQR01000123.1"/>
</dbReference>
<organism evidence="1 2">
    <name type="scientific">Candidatus Magnetominusculus xianensis</name>
    <dbReference type="NCBI Taxonomy" id="1748249"/>
    <lineage>
        <taxon>Bacteria</taxon>
        <taxon>Pseudomonadati</taxon>
        <taxon>Nitrospirota</taxon>
        <taxon>Nitrospiria</taxon>
        <taxon>Nitrospirales</taxon>
        <taxon>Nitrospiraceae</taxon>
        <taxon>Candidatus Magnetominusculus</taxon>
    </lineage>
</organism>
<keyword evidence="2" id="KW-1185">Reference proteome</keyword>
<protein>
    <submittedName>
        <fullName evidence="1">Uncharacterized protein</fullName>
    </submittedName>
</protein>